<evidence type="ECO:0000259" key="8">
    <source>
        <dbReference type="Pfam" id="PF01120"/>
    </source>
</evidence>
<reference evidence="10" key="1">
    <citation type="journal article" date="2014" name="Int. J. Syst. Evol. Microbiol.">
        <title>Complete genome sequence of Corynebacterium casei LMG S-19264T (=DSM 44701T), isolated from a smear-ripened cheese.</title>
        <authorList>
            <consortium name="US DOE Joint Genome Institute (JGI-PGF)"/>
            <person name="Walter F."/>
            <person name="Albersmeier A."/>
            <person name="Kalinowski J."/>
            <person name="Ruckert C."/>
        </authorList>
    </citation>
    <scope>NUCLEOTIDE SEQUENCE</scope>
    <source>
        <strain evidence="10">NBRC 108769</strain>
    </source>
</reference>
<dbReference type="InterPro" id="IPR031919">
    <property type="entry name" value="Fucosidase_C"/>
</dbReference>
<dbReference type="PIRSF" id="PIRSF001092">
    <property type="entry name" value="Alpha-L-fucosidase"/>
    <property type="match status" value="1"/>
</dbReference>
<dbReference type="InterPro" id="IPR000933">
    <property type="entry name" value="Glyco_hydro_29"/>
</dbReference>
<evidence type="ECO:0000256" key="1">
    <source>
        <dbReference type="ARBA" id="ARBA00004071"/>
    </source>
</evidence>
<dbReference type="SUPFAM" id="SSF51445">
    <property type="entry name" value="(Trans)glycosidases"/>
    <property type="match status" value="1"/>
</dbReference>
<feature type="domain" description="Alpha-L-fucosidase C-terminal" evidence="9">
    <location>
        <begin position="387"/>
        <end position="456"/>
    </location>
</feature>
<evidence type="ECO:0000256" key="3">
    <source>
        <dbReference type="ARBA" id="ARBA00012662"/>
    </source>
</evidence>
<dbReference type="InterPro" id="IPR057739">
    <property type="entry name" value="Glyco_hydro_29_N"/>
</dbReference>
<dbReference type="PRINTS" id="PR00741">
    <property type="entry name" value="GLHYDRLASE29"/>
</dbReference>
<evidence type="ECO:0000313" key="10">
    <source>
        <dbReference type="EMBL" id="GLR18458.1"/>
    </source>
</evidence>
<dbReference type="GO" id="GO:0006004">
    <property type="term" value="P:fucose metabolic process"/>
    <property type="evidence" value="ECO:0007669"/>
    <property type="project" value="InterPro"/>
</dbReference>
<keyword evidence="5" id="KW-0378">Hydrolase</keyword>
<protein>
    <recommendedName>
        <fullName evidence="3">alpha-L-fucosidase</fullName>
        <ecNumber evidence="3">3.2.1.51</ecNumber>
    </recommendedName>
</protein>
<evidence type="ECO:0000313" key="11">
    <source>
        <dbReference type="Proteomes" id="UP001156666"/>
    </source>
</evidence>
<gene>
    <name evidence="10" type="ORF">GCM10007940_30740</name>
</gene>
<dbReference type="PANTHER" id="PTHR10030:SF37">
    <property type="entry name" value="ALPHA-L-FUCOSIDASE-RELATED"/>
    <property type="match status" value="1"/>
</dbReference>
<dbReference type="InterPro" id="IPR017853">
    <property type="entry name" value="GH"/>
</dbReference>
<dbReference type="GO" id="GO:0004560">
    <property type="term" value="F:alpha-L-fucosidase activity"/>
    <property type="evidence" value="ECO:0007669"/>
    <property type="project" value="InterPro"/>
</dbReference>
<keyword evidence="4" id="KW-0732">Signal</keyword>
<dbReference type="PANTHER" id="PTHR10030">
    <property type="entry name" value="ALPHA-L-FUCOSIDASE"/>
    <property type="match status" value="1"/>
</dbReference>
<comment type="similarity">
    <text evidence="2">Belongs to the glycosyl hydrolase 29 family.</text>
</comment>
<dbReference type="GO" id="GO:0016139">
    <property type="term" value="P:glycoside catabolic process"/>
    <property type="evidence" value="ECO:0007669"/>
    <property type="project" value="TreeGrafter"/>
</dbReference>
<dbReference type="EMBL" id="BSOH01000020">
    <property type="protein sequence ID" value="GLR18458.1"/>
    <property type="molecule type" value="Genomic_DNA"/>
</dbReference>
<sequence length="460" mass="52558">MMNIFKKGSLMIVLFAMILLTFHANGQTIQEISKVEKLSDDERMEWWRDAKFGMFIHWGAYSIIGGERGEQIAGGGAEWAMDKLDYTIEEYEQFPNMFNPQLFDADEWVRMAKDAGMKYIVITSKHHDGFALWDSKVSDYDIMDASPFKRDIIKELSEACKKQGIIFCFYHSIVDWHHPQAQGNLFPNYNAGQKDQSVVNPEFPKYYENYLKPQVKELLTNYGDIGVVWFDGDWIADYTTEMGKELYNMIRKIQPNTIVNNRVDKGRNGMEGMDKAGEFAGDFGTPEQEIPATGIDSDWESCMTMNRTWGYKPDDTKWKSSEQLIQNLIDIVSKGGNFLLNIGPDGYGRFPAQSIRRLKAMGEWTKANGESIYGASASPFDRPEWGRYTKKGNVIYAHVFDWPTDGKLIITEDLDLAKASLLVGVGSELKVEKNNKRVIIHLPEQAPDEIATVIKLEFKK</sequence>
<evidence type="ECO:0000259" key="9">
    <source>
        <dbReference type="Pfam" id="PF16757"/>
    </source>
</evidence>
<comment type="function">
    <text evidence="1">Alpha-L-fucosidase is responsible for hydrolyzing the alpha-1,6-linked fucose joined to the reducing-end N-acetylglucosamine of the carbohydrate moieties of glycoproteins.</text>
</comment>
<proteinExistence type="inferred from homology"/>
<evidence type="ECO:0000256" key="7">
    <source>
        <dbReference type="PIRSR" id="PIRSR001092-1"/>
    </source>
</evidence>
<organism evidence="10 11">
    <name type="scientific">Portibacter lacus</name>
    <dbReference type="NCBI Taxonomy" id="1099794"/>
    <lineage>
        <taxon>Bacteria</taxon>
        <taxon>Pseudomonadati</taxon>
        <taxon>Bacteroidota</taxon>
        <taxon>Saprospiria</taxon>
        <taxon>Saprospirales</taxon>
        <taxon>Haliscomenobacteraceae</taxon>
        <taxon>Portibacter</taxon>
    </lineage>
</organism>
<accession>A0AA37SPF3</accession>
<dbReference type="Pfam" id="PF16757">
    <property type="entry name" value="Fucosidase_C"/>
    <property type="match status" value="1"/>
</dbReference>
<keyword evidence="6" id="KW-0326">Glycosidase</keyword>
<feature type="site" description="May be important for catalysis" evidence="7">
    <location>
        <position position="302"/>
    </location>
</feature>
<comment type="caution">
    <text evidence="10">The sequence shown here is derived from an EMBL/GenBank/DDBJ whole genome shotgun (WGS) entry which is preliminary data.</text>
</comment>
<dbReference type="Proteomes" id="UP001156666">
    <property type="component" value="Unassembled WGS sequence"/>
</dbReference>
<dbReference type="InterPro" id="IPR016286">
    <property type="entry name" value="FUC_metazoa-typ"/>
</dbReference>
<dbReference type="Gene3D" id="2.60.40.1180">
    <property type="entry name" value="Golgi alpha-mannosidase II"/>
    <property type="match status" value="1"/>
</dbReference>
<evidence type="ECO:0000256" key="5">
    <source>
        <dbReference type="ARBA" id="ARBA00022801"/>
    </source>
</evidence>
<name>A0AA37SPF3_9BACT</name>
<reference evidence="10" key="2">
    <citation type="submission" date="2023-01" db="EMBL/GenBank/DDBJ databases">
        <title>Draft genome sequence of Portibacter lacus strain NBRC 108769.</title>
        <authorList>
            <person name="Sun Q."/>
            <person name="Mori K."/>
        </authorList>
    </citation>
    <scope>NUCLEOTIDE SEQUENCE</scope>
    <source>
        <strain evidence="10">NBRC 108769</strain>
    </source>
</reference>
<evidence type="ECO:0000256" key="2">
    <source>
        <dbReference type="ARBA" id="ARBA00007951"/>
    </source>
</evidence>
<evidence type="ECO:0000256" key="6">
    <source>
        <dbReference type="ARBA" id="ARBA00023295"/>
    </source>
</evidence>
<evidence type="ECO:0000256" key="4">
    <source>
        <dbReference type="ARBA" id="ARBA00022729"/>
    </source>
</evidence>
<feature type="domain" description="Glycoside hydrolase family 29 N-terminal" evidence="8">
    <location>
        <begin position="34"/>
        <end position="370"/>
    </location>
</feature>
<keyword evidence="11" id="KW-1185">Reference proteome</keyword>
<dbReference type="SMART" id="SM00812">
    <property type="entry name" value="Alpha_L_fucos"/>
    <property type="match status" value="1"/>
</dbReference>
<dbReference type="GO" id="GO:0005764">
    <property type="term" value="C:lysosome"/>
    <property type="evidence" value="ECO:0007669"/>
    <property type="project" value="TreeGrafter"/>
</dbReference>
<dbReference type="AlphaFoldDB" id="A0AA37SPF3"/>
<dbReference type="InterPro" id="IPR013780">
    <property type="entry name" value="Glyco_hydro_b"/>
</dbReference>
<dbReference type="Pfam" id="PF01120">
    <property type="entry name" value="Alpha_L_fucos"/>
    <property type="match status" value="1"/>
</dbReference>
<dbReference type="RefSeq" id="WP_235293820.1">
    <property type="nucleotide sequence ID" value="NZ_BSOH01000020.1"/>
</dbReference>
<dbReference type="Gene3D" id="3.20.20.80">
    <property type="entry name" value="Glycosidases"/>
    <property type="match status" value="1"/>
</dbReference>
<dbReference type="EC" id="3.2.1.51" evidence="3"/>